<evidence type="ECO:0000313" key="1">
    <source>
        <dbReference type="EMBL" id="ATA82171.1"/>
    </source>
</evidence>
<accession>A0A250FAM7</accession>
<evidence type="ECO:0000313" key="2">
    <source>
        <dbReference type="Proteomes" id="UP000217276"/>
    </source>
</evidence>
<reference evidence="2" key="1">
    <citation type="submission" date="2017-06" db="EMBL/GenBank/DDBJ databases">
        <title>Capnocytophaga spp. assemblies.</title>
        <authorList>
            <person name="Gulvik C.A."/>
        </authorList>
    </citation>
    <scope>NUCLEOTIDE SEQUENCE [LARGE SCALE GENOMIC DNA]</scope>
    <source>
        <strain evidence="2">H6253</strain>
    </source>
</reference>
<dbReference type="Proteomes" id="UP000217276">
    <property type="component" value="Chromosome"/>
</dbReference>
<dbReference type="RefSeq" id="WP_095914221.1">
    <property type="nucleotide sequence ID" value="NZ_CP022384.1"/>
</dbReference>
<proteinExistence type="predicted"/>
<name>A0A250FAM7_9FLAO</name>
<organism evidence="1 2">
    <name type="scientific">Capnocytophaga leadbetteri</name>
    <dbReference type="NCBI Taxonomy" id="327575"/>
    <lineage>
        <taxon>Bacteria</taxon>
        <taxon>Pseudomonadati</taxon>
        <taxon>Bacteroidota</taxon>
        <taxon>Flavobacteriia</taxon>
        <taxon>Flavobacteriales</taxon>
        <taxon>Flavobacteriaceae</taxon>
        <taxon>Capnocytophaga</taxon>
    </lineage>
</organism>
<sequence>MAQSFNILTQDLRGEVGKTIVFRHRGEKTFVARYPRPRNPELKATEKQLKHRSKFQEAVLYAKSVLANPTQKALYQADHKVKRKLMTAFNVAIADYLNPPVVRRIDVSNYRGKIGDKIYFIILDDISVQSVKVALHQSGGTLIEQGDAVKEGMLYVYTATTNQSSFTGSILTVTVTDLPKNVTEKKQTL</sequence>
<dbReference type="KEGG" id="clk:CGC53_07365"/>
<dbReference type="AlphaFoldDB" id="A0A250FAM7"/>
<protein>
    <submittedName>
        <fullName evidence="1">Uncharacterized protein</fullName>
    </submittedName>
</protein>
<dbReference type="EMBL" id="CP022384">
    <property type="protein sequence ID" value="ATA82171.1"/>
    <property type="molecule type" value="Genomic_DNA"/>
</dbReference>
<keyword evidence="2" id="KW-1185">Reference proteome</keyword>
<gene>
    <name evidence="1" type="ORF">CGC53_07365</name>
</gene>